<feature type="domain" description="DNA2/NAM7 helicase-like C-terminal" evidence="7">
    <location>
        <begin position="630"/>
        <end position="824"/>
    </location>
</feature>
<dbReference type="PANTHER" id="PTHR43788">
    <property type="entry name" value="DNA2/NAM7 HELICASE FAMILY MEMBER"/>
    <property type="match status" value="1"/>
</dbReference>
<name>A0A183C1C0_GLOPA</name>
<feature type="compositionally biased region" description="Acidic residues" evidence="5">
    <location>
        <begin position="44"/>
        <end position="65"/>
    </location>
</feature>
<keyword evidence="4" id="KW-0067">ATP-binding</keyword>
<evidence type="ECO:0000256" key="2">
    <source>
        <dbReference type="ARBA" id="ARBA00022801"/>
    </source>
</evidence>
<protein>
    <submittedName>
        <fullName evidence="9">AAA_12 domain-containing protein</fullName>
    </submittedName>
</protein>
<keyword evidence="1" id="KW-0547">Nucleotide-binding</keyword>
<evidence type="ECO:0000313" key="9">
    <source>
        <dbReference type="WBParaSite" id="GPLIN_000666300"/>
    </source>
</evidence>
<dbReference type="GO" id="GO:0005524">
    <property type="term" value="F:ATP binding"/>
    <property type="evidence" value="ECO:0007669"/>
    <property type="project" value="UniProtKB-KW"/>
</dbReference>
<dbReference type="InterPro" id="IPR041679">
    <property type="entry name" value="DNA2/NAM7-like_C"/>
</dbReference>
<dbReference type="Gene3D" id="3.40.50.300">
    <property type="entry name" value="P-loop containing nucleotide triphosphate hydrolases"/>
    <property type="match status" value="2"/>
</dbReference>
<dbReference type="GO" id="GO:0016787">
    <property type="term" value="F:hydrolase activity"/>
    <property type="evidence" value="ECO:0007669"/>
    <property type="project" value="UniProtKB-KW"/>
</dbReference>
<dbReference type="GO" id="GO:0043139">
    <property type="term" value="F:5'-3' DNA helicase activity"/>
    <property type="evidence" value="ECO:0007669"/>
    <property type="project" value="TreeGrafter"/>
</dbReference>
<feature type="domain" description="Helicase/UvrB N-terminal" evidence="6">
    <location>
        <begin position="477"/>
        <end position="602"/>
    </location>
</feature>
<dbReference type="PANTHER" id="PTHR43788:SF16">
    <property type="entry name" value="HELICASE WITH ZINC FINGER 2"/>
    <property type="match status" value="1"/>
</dbReference>
<reference evidence="8" key="1">
    <citation type="submission" date="2013-12" db="EMBL/GenBank/DDBJ databases">
        <authorList>
            <person name="Aslett M."/>
        </authorList>
    </citation>
    <scope>NUCLEOTIDE SEQUENCE [LARGE SCALE GENOMIC DNA]</scope>
    <source>
        <strain evidence="8">Lindley</strain>
    </source>
</reference>
<dbReference type="InterPro" id="IPR050534">
    <property type="entry name" value="Coronavir_polyprotein_1ab"/>
</dbReference>
<evidence type="ECO:0000256" key="3">
    <source>
        <dbReference type="ARBA" id="ARBA00022806"/>
    </source>
</evidence>
<dbReference type="InterPro" id="IPR027417">
    <property type="entry name" value="P-loop_NTPase"/>
</dbReference>
<evidence type="ECO:0000313" key="8">
    <source>
        <dbReference type="Proteomes" id="UP000050741"/>
    </source>
</evidence>
<reference evidence="9" key="3">
    <citation type="submission" date="2016-06" db="UniProtKB">
        <authorList>
            <consortium name="WormBaseParasite"/>
        </authorList>
    </citation>
    <scope>IDENTIFICATION</scope>
</reference>
<dbReference type="Proteomes" id="UP000050741">
    <property type="component" value="Unassembled WGS sequence"/>
</dbReference>
<organism evidence="8 9">
    <name type="scientific">Globodera pallida</name>
    <name type="common">Potato cyst nematode worm</name>
    <name type="synonym">Heterodera pallida</name>
    <dbReference type="NCBI Taxonomy" id="36090"/>
    <lineage>
        <taxon>Eukaryota</taxon>
        <taxon>Metazoa</taxon>
        <taxon>Ecdysozoa</taxon>
        <taxon>Nematoda</taxon>
        <taxon>Chromadorea</taxon>
        <taxon>Rhabditida</taxon>
        <taxon>Tylenchina</taxon>
        <taxon>Tylenchomorpha</taxon>
        <taxon>Tylenchoidea</taxon>
        <taxon>Heteroderidae</taxon>
        <taxon>Heteroderinae</taxon>
        <taxon>Globodera</taxon>
    </lineage>
</organism>
<proteinExistence type="predicted"/>
<keyword evidence="2" id="KW-0378">Hydrolase</keyword>
<evidence type="ECO:0000256" key="4">
    <source>
        <dbReference type="ARBA" id="ARBA00022840"/>
    </source>
</evidence>
<feature type="region of interest" description="Disordered" evidence="5">
    <location>
        <begin position="37"/>
        <end position="96"/>
    </location>
</feature>
<evidence type="ECO:0000259" key="7">
    <source>
        <dbReference type="Pfam" id="PF13087"/>
    </source>
</evidence>
<keyword evidence="3" id="KW-0347">Helicase</keyword>
<reference evidence="8" key="2">
    <citation type="submission" date="2014-05" db="EMBL/GenBank/DDBJ databases">
        <title>The genome and life-stage specific transcriptomes of Globodera pallida elucidate key aspects of plant parasitism by a cyst nematode.</title>
        <authorList>
            <person name="Cotton J.A."/>
            <person name="Lilley C.J."/>
            <person name="Jones L.M."/>
            <person name="Kikuchi T."/>
            <person name="Reid A.J."/>
            <person name="Thorpe P."/>
            <person name="Tsai I.J."/>
            <person name="Beasley H."/>
            <person name="Blok V."/>
            <person name="Cock P.J.A."/>
            <person name="Van den Akker S.E."/>
            <person name="Holroyd N."/>
            <person name="Hunt M."/>
            <person name="Mantelin S."/>
            <person name="Naghra H."/>
            <person name="Pain A."/>
            <person name="Palomares-Rius J.E."/>
            <person name="Zarowiecki M."/>
            <person name="Berriman M."/>
            <person name="Jones J.T."/>
            <person name="Urwin P.E."/>
        </authorList>
    </citation>
    <scope>NUCLEOTIDE SEQUENCE [LARGE SCALE GENOMIC DNA]</scope>
    <source>
        <strain evidence="8">Lindley</strain>
    </source>
</reference>
<evidence type="ECO:0000256" key="1">
    <source>
        <dbReference type="ARBA" id="ARBA00022741"/>
    </source>
</evidence>
<dbReference type="GO" id="GO:0003677">
    <property type="term" value="F:DNA binding"/>
    <property type="evidence" value="ECO:0007669"/>
    <property type="project" value="InterPro"/>
</dbReference>
<dbReference type="Pfam" id="PF04851">
    <property type="entry name" value="ResIII"/>
    <property type="match status" value="1"/>
</dbReference>
<keyword evidence="8" id="KW-1185">Reference proteome</keyword>
<evidence type="ECO:0000256" key="5">
    <source>
        <dbReference type="SAM" id="MobiDB-lite"/>
    </source>
</evidence>
<dbReference type="InterPro" id="IPR006935">
    <property type="entry name" value="Helicase/UvrB_N"/>
</dbReference>
<dbReference type="SUPFAM" id="SSF52540">
    <property type="entry name" value="P-loop containing nucleoside triphosphate hydrolases"/>
    <property type="match status" value="1"/>
</dbReference>
<sequence>MNADRQMDGDISSTVEALVNNTIDSVVCAELLENDEADRVSLSEELETELLGSENEEVNEDEWESCEERGSEKMEEDKVKDEGRAEAQSEDDSEDEIVVLEEHGATAQIETYENEEKRDGEFERPLLPGDRVWVEKYEYISGKEFLDRENWIYAGLIQCQAKATKVKRAHLARQEDQEGLVVDVSRSGRAAVGKVGAVVVAAHGMVRAMALYERQLHPEIRMGDLRKAQLLKVQLAKIPEKWLVGPNYVLPNNTPVRTGMELQAEYSQEEVAVAERIIAGALVVAAEHEETLKLITQFKGVAQPQWDQWAPKGPVEQPKYFWLKFQTGDRKHVKQLTEQWATDSPLKAKADYDTDAFAQGQVILVQLNPHTGSDEQRKQFRQMVSGEEVIVQSAGAAVGFAEQAEYFGNNGPSSIVRNEDSPRAEIVKALLARPGSSGLNIPVSERIKIGLGQHIDRESVSRLNDEQKQTVALVACSQPLAILQQAPPGTGKTLTLATAIDLLTSGTARVRYSEQIRVLEDALLTEKLTDEFLATIKNKEEVMDYQQYKKQVERNPLRAGEAKVADRFLDREKQKVMFMTTHMAGRIQSAADQMTHLLLDEATQAGDVRQLGVHLRELNEVLWTGFGLESVTDQLLKSPRVEETALKKCYRSHGSLVQCVSYASYESHGEELLEVPEITERRTALTSAPINLPVADVPLVLIHSEGRIQMEETSFSLSNEDHNRIARTCVNTLDSALAKELKIVIICLYLYERDVMVRALKEDKEKGRIGRTVEVHTVDSYQAKEADVVVLITTRTNAATAGQTRTAAMASDFFKDERRATVALWEGLEKVC</sequence>
<evidence type="ECO:0000259" key="6">
    <source>
        <dbReference type="Pfam" id="PF04851"/>
    </source>
</evidence>
<dbReference type="Pfam" id="PF13087">
    <property type="entry name" value="AAA_12"/>
    <property type="match status" value="1"/>
</dbReference>
<dbReference type="WBParaSite" id="GPLIN_000666300">
    <property type="protein sequence ID" value="GPLIN_000666300"/>
    <property type="gene ID" value="GPLIN_000666300"/>
</dbReference>
<feature type="compositionally biased region" description="Basic and acidic residues" evidence="5">
    <location>
        <begin position="66"/>
        <end position="87"/>
    </location>
</feature>
<dbReference type="AlphaFoldDB" id="A0A183C1C0"/>
<accession>A0A183C1C0</accession>